<proteinExistence type="inferred from homology"/>
<evidence type="ECO:0000256" key="1">
    <source>
        <dbReference type="ARBA" id="ARBA00009437"/>
    </source>
</evidence>
<dbReference type="SUPFAM" id="SSF46785">
    <property type="entry name" value="Winged helix' DNA-binding domain"/>
    <property type="match status" value="1"/>
</dbReference>
<evidence type="ECO:0000256" key="3">
    <source>
        <dbReference type="ARBA" id="ARBA00023125"/>
    </source>
</evidence>
<evidence type="ECO:0000256" key="2">
    <source>
        <dbReference type="ARBA" id="ARBA00023015"/>
    </source>
</evidence>
<dbReference type="FunFam" id="3.40.190.290:FF:000001">
    <property type="entry name" value="Transcriptional regulator, LysR family"/>
    <property type="match status" value="1"/>
</dbReference>
<dbReference type="SUPFAM" id="SSF53850">
    <property type="entry name" value="Periplasmic binding protein-like II"/>
    <property type="match status" value="1"/>
</dbReference>
<accession>A0A9Q3YTF0</accession>
<dbReference type="Pfam" id="PF03466">
    <property type="entry name" value="LysR_substrate"/>
    <property type="match status" value="1"/>
</dbReference>
<dbReference type="InterPro" id="IPR000847">
    <property type="entry name" value="LysR_HTH_N"/>
</dbReference>
<comment type="caution">
    <text evidence="6">The sequence shown here is derived from an EMBL/GenBank/DDBJ whole genome shotgun (WGS) entry which is preliminary data.</text>
</comment>
<sequence>MKRLADFTIFVAVVKAGTLSEASKALDLSVASVSKYVSRIERQLGIRLLVRSSRGLKLTDEGRDLYENVERLMGELDTVVAKVSQAGQHPQGTLRIASSIGLGRKHIVPLVGEFSERYPELSVQLNFGELDPSTSSHLVDVAIVLGEPQDSSMVARRLMSNPCVLCASPDYLARHPAPREPRDLQRHDCLILDCPGAVKDQWVLEDAAGKRHTVRVRGGLITDNSETLREWVLEGRGIALKSLSDIQSQLDNGELVRLLPEYRAPDLDFYMVYAGRELIPAKTRAFVDFIEENADRLEQAG</sequence>
<evidence type="ECO:0000256" key="4">
    <source>
        <dbReference type="ARBA" id="ARBA00023163"/>
    </source>
</evidence>
<reference evidence="6" key="1">
    <citation type="submission" date="2021-10" db="EMBL/GenBank/DDBJ databases">
        <title>The diversity and Nitrogen Metabolism of Culturable Nitrate-Utilizing Bacteria Within the Oxygen Minimum Zone of the Changjiang (Yangtze River)Estuary.</title>
        <authorList>
            <person name="Zhang D."/>
            <person name="Zheng J."/>
            <person name="Liu S."/>
            <person name="He W."/>
        </authorList>
    </citation>
    <scope>NUCLEOTIDE SEQUENCE</scope>
    <source>
        <strain evidence="6">FXH-223</strain>
    </source>
</reference>
<evidence type="ECO:0000259" key="5">
    <source>
        <dbReference type="PROSITE" id="PS50931"/>
    </source>
</evidence>
<keyword evidence="2" id="KW-0805">Transcription regulation</keyword>
<keyword evidence="3" id="KW-0238">DNA-binding</keyword>
<dbReference type="InterPro" id="IPR058163">
    <property type="entry name" value="LysR-type_TF_proteobact-type"/>
</dbReference>
<dbReference type="EMBL" id="JAJGNA010000045">
    <property type="protein sequence ID" value="MCC4310563.1"/>
    <property type="molecule type" value="Genomic_DNA"/>
</dbReference>
<comment type="similarity">
    <text evidence="1">Belongs to the LysR transcriptional regulatory family.</text>
</comment>
<dbReference type="Gene3D" id="1.10.10.10">
    <property type="entry name" value="Winged helix-like DNA-binding domain superfamily/Winged helix DNA-binding domain"/>
    <property type="match status" value="1"/>
</dbReference>
<keyword evidence="7" id="KW-1185">Reference proteome</keyword>
<dbReference type="GO" id="GO:0003700">
    <property type="term" value="F:DNA-binding transcription factor activity"/>
    <property type="evidence" value="ECO:0007669"/>
    <property type="project" value="InterPro"/>
</dbReference>
<dbReference type="RefSeq" id="WP_228235283.1">
    <property type="nucleotide sequence ID" value="NZ_JAJGNA010000045.1"/>
</dbReference>
<dbReference type="Proteomes" id="UP001108027">
    <property type="component" value="Unassembled WGS sequence"/>
</dbReference>
<dbReference type="Gene3D" id="3.40.190.290">
    <property type="match status" value="1"/>
</dbReference>
<dbReference type="PROSITE" id="PS50931">
    <property type="entry name" value="HTH_LYSR"/>
    <property type="match status" value="1"/>
</dbReference>
<feature type="domain" description="HTH lysR-type" evidence="5">
    <location>
        <begin position="1"/>
        <end position="59"/>
    </location>
</feature>
<organism evidence="6 7">
    <name type="scientific">Alloalcanivorax marinus</name>
    <dbReference type="NCBI Taxonomy" id="1177169"/>
    <lineage>
        <taxon>Bacteria</taxon>
        <taxon>Pseudomonadati</taxon>
        <taxon>Pseudomonadota</taxon>
        <taxon>Gammaproteobacteria</taxon>
        <taxon>Oceanospirillales</taxon>
        <taxon>Alcanivoracaceae</taxon>
        <taxon>Alloalcanivorax</taxon>
    </lineage>
</organism>
<evidence type="ECO:0000313" key="6">
    <source>
        <dbReference type="EMBL" id="MCC4310563.1"/>
    </source>
</evidence>
<dbReference type="CDD" id="cd08422">
    <property type="entry name" value="PBP2_CrgA_like"/>
    <property type="match status" value="1"/>
</dbReference>
<name>A0A9Q3YTF0_9GAMM</name>
<dbReference type="PANTHER" id="PTHR30537:SF21">
    <property type="entry name" value="HTH-TYPE TRANSCRIPTIONAL REGULATOR SINR-RELATED"/>
    <property type="match status" value="1"/>
</dbReference>
<dbReference type="InterPro" id="IPR036388">
    <property type="entry name" value="WH-like_DNA-bd_sf"/>
</dbReference>
<dbReference type="InterPro" id="IPR036390">
    <property type="entry name" value="WH_DNA-bd_sf"/>
</dbReference>
<dbReference type="GO" id="GO:0043565">
    <property type="term" value="F:sequence-specific DNA binding"/>
    <property type="evidence" value="ECO:0007669"/>
    <property type="project" value="TreeGrafter"/>
</dbReference>
<dbReference type="FunFam" id="1.10.10.10:FF:000001">
    <property type="entry name" value="LysR family transcriptional regulator"/>
    <property type="match status" value="1"/>
</dbReference>
<gene>
    <name evidence="6" type="ORF">LL252_18515</name>
</gene>
<dbReference type="PANTHER" id="PTHR30537">
    <property type="entry name" value="HTH-TYPE TRANSCRIPTIONAL REGULATOR"/>
    <property type="match status" value="1"/>
</dbReference>
<evidence type="ECO:0000313" key="7">
    <source>
        <dbReference type="Proteomes" id="UP001108027"/>
    </source>
</evidence>
<keyword evidence="4" id="KW-0804">Transcription</keyword>
<dbReference type="InterPro" id="IPR005119">
    <property type="entry name" value="LysR_subst-bd"/>
</dbReference>
<dbReference type="Pfam" id="PF00126">
    <property type="entry name" value="HTH_1"/>
    <property type="match status" value="1"/>
</dbReference>
<protein>
    <submittedName>
        <fullName evidence="6">LysR family transcriptional regulator</fullName>
    </submittedName>
</protein>
<dbReference type="GO" id="GO:0006351">
    <property type="term" value="P:DNA-templated transcription"/>
    <property type="evidence" value="ECO:0007669"/>
    <property type="project" value="TreeGrafter"/>
</dbReference>
<dbReference type="AlphaFoldDB" id="A0A9Q3YTF0"/>